<feature type="domain" description="Acyl-CoA dehydrogenase/oxidase C-terminal" evidence="6">
    <location>
        <begin position="184"/>
        <end position="325"/>
    </location>
</feature>
<evidence type="ECO:0000256" key="3">
    <source>
        <dbReference type="ARBA" id="ARBA00022630"/>
    </source>
</evidence>
<evidence type="ECO:0000256" key="5">
    <source>
        <dbReference type="ARBA" id="ARBA00023002"/>
    </source>
</evidence>
<dbReference type="InterPro" id="IPR013786">
    <property type="entry name" value="AcylCoA_DH/ox_N"/>
</dbReference>
<keyword evidence="4" id="KW-0274">FAD</keyword>
<proteinExistence type="inferred from homology"/>
<dbReference type="InterPro" id="IPR009075">
    <property type="entry name" value="AcylCo_DH/oxidase_C"/>
</dbReference>
<evidence type="ECO:0000313" key="8">
    <source>
        <dbReference type="EMBL" id="MBC2959049.1"/>
    </source>
</evidence>
<dbReference type="Gene3D" id="1.10.540.10">
    <property type="entry name" value="Acyl-CoA dehydrogenase/oxidase, N-terminal domain"/>
    <property type="match status" value="1"/>
</dbReference>
<comment type="caution">
    <text evidence="8">The sequence shown here is derived from an EMBL/GenBank/DDBJ whole genome shotgun (WGS) entry which is preliminary data.</text>
</comment>
<evidence type="ECO:0000256" key="2">
    <source>
        <dbReference type="ARBA" id="ARBA00009347"/>
    </source>
</evidence>
<dbReference type="InterPro" id="IPR037069">
    <property type="entry name" value="AcylCoA_DH/ox_N_sf"/>
</dbReference>
<evidence type="ECO:0000256" key="4">
    <source>
        <dbReference type="ARBA" id="ARBA00022827"/>
    </source>
</evidence>
<dbReference type="InterPro" id="IPR009100">
    <property type="entry name" value="AcylCoA_DH/oxidase_NM_dom_sf"/>
</dbReference>
<comment type="similarity">
    <text evidence="2">Belongs to the acyl-CoA dehydrogenase family.</text>
</comment>
<sequence>MDFALSEEQQELASTVRSLLAKRADPRVETYDEQLWALLCEQIGVAALGIPEEHGGAGFTLFESLVALEEMGRSLVPSPLLSSLVTSEALLAGASDEAKDELLPRLAAGEVGAFVDATGGSPGATTVADVLDGDLATVLVAATDDGLWLLDAEATTREWTPSMDQTIRLARVAVDTAAATRIGDGPAAAARAALVGAAGVAALQVGTAARALEMTVAYSKERVQFGRPIGSFQALKHRMADMLVLVEMARSASWAASYAVSSGGANGERLAHVAAAYCSDALTAVAAETVQLHGGIAITWEHDAHLVLKRAHSFGQLFGTARAHRAAVPL</sequence>
<dbReference type="Gene3D" id="1.20.140.10">
    <property type="entry name" value="Butyryl-CoA Dehydrogenase, subunit A, domain 3"/>
    <property type="match status" value="1"/>
</dbReference>
<evidence type="ECO:0000259" key="7">
    <source>
        <dbReference type="Pfam" id="PF02771"/>
    </source>
</evidence>
<dbReference type="RefSeq" id="WP_186344308.1">
    <property type="nucleotide sequence ID" value="NZ_BMMR01000001.1"/>
</dbReference>
<comment type="cofactor">
    <cofactor evidence="1">
        <name>FAD</name>
        <dbReference type="ChEBI" id="CHEBI:57692"/>
    </cofactor>
</comment>
<dbReference type="SUPFAM" id="SSF56645">
    <property type="entry name" value="Acyl-CoA dehydrogenase NM domain-like"/>
    <property type="match status" value="1"/>
</dbReference>
<dbReference type="PANTHER" id="PTHR43884">
    <property type="entry name" value="ACYL-COA DEHYDROGENASE"/>
    <property type="match status" value="1"/>
</dbReference>
<evidence type="ECO:0000256" key="1">
    <source>
        <dbReference type="ARBA" id="ARBA00001974"/>
    </source>
</evidence>
<dbReference type="Pfam" id="PF02771">
    <property type="entry name" value="Acyl-CoA_dh_N"/>
    <property type="match status" value="1"/>
</dbReference>
<accession>A0ABR6U501</accession>
<dbReference type="EMBL" id="JACMYC010000001">
    <property type="protein sequence ID" value="MBC2959049.1"/>
    <property type="molecule type" value="Genomic_DNA"/>
</dbReference>
<keyword evidence="3" id="KW-0285">Flavoprotein</keyword>
<keyword evidence="5" id="KW-0560">Oxidoreductase</keyword>
<protein>
    <submittedName>
        <fullName evidence="8">Acyl-CoA/acyl-ACP dehydrogenase</fullName>
    </submittedName>
</protein>
<keyword evidence="9" id="KW-1185">Reference proteome</keyword>
<dbReference type="InterPro" id="IPR036250">
    <property type="entry name" value="AcylCo_DH-like_C"/>
</dbReference>
<feature type="domain" description="Acyl-CoA dehydrogenase/oxidase N-terminal" evidence="7">
    <location>
        <begin position="6"/>
        <end position="110"/>
    </location>
</feature>
<name>A0ABR6U501_9ACTN</name>
<dbReference type="PANTHER" id="PTHR43884:SF20">
    <property type="entry name" value="ACYL-COA DEHYDROGENASE FADE28"/>
    <property type="match status" value="1"/>
</dbReference>
<organism evidence="8 9">
    <name type="scientific">Nocardioides deserti</name>
    <dbReference type="NCBI Taxonomy" id="1588644"/>
    <lineage>
        <taxon>Bacteria</taxon>
        <taxon>Bacillati</taxon>
        <taxon>Actinomycetota</taxon>
        <taxon>Actinomycetes</taxon>
        <taxon>Propionibacteriales</taxon>
        <taxon>Nocardioidaceae</taxon>
        <taxon>Nocardioides</taxon>
    </lineage>
</organism>
<dbReference type="SUPFAM" id="SSF47203">
    <property type="entry name" value="Acyl-CoA dehydrogenase C-terminal domain-like"/>
    <property type="match status" value="1"/>
</dbReference>
<reference evidence="8 9" key="1">
    <citation type="submission" date="2020-08" db="EMBL/GenBank/DDBJ databases">
        <title>novel species in genus Nocardioides.</title>
        <authorList>
            <person name="Zhang G."/>
        </authorList>
    </citation>
    <scope>NUCLEOTIDE SEQUENCE [LARGE SCALE GENOMIC DNA]</scope>
    <source>
        <strain evidence="8 9">SC8A-24</strain>
    </source>
</reference>
<evidence type="ECO:0000259" key="6">
    <source>
        <dbReference type="Pfam" id="PF00441"/>
    </source>
</evidence>
<dbReference type="Proteomes" id="UP000604001">
    <property type="component" value="Unassembled WGS sequence"/>
</dbReference>
<gene>
    <name evidence="8" type="ORF">H7344_01915</name>
</gene>
<dbReference type="Pfam" id="PF00441">
    <property type="entry name" value="Acyl-CoA_dh_1"/>
    <property type="match status" value="1"/>
</dbReference>
<evidence type="ECO:0000313" key="9">
    <source>
        <dbReference type="Proteomes" id="UP000604001"/>
    </source>
</evidence>